<dbReference type="InterPro" id="IPR030048">
    <property type="entry name" value="SurE"/>
</dbReference>
<evidence type="ECO:0000256" key="3">
    <source>
        <dbReference type="ARBA" id="ARBA00012643"/>
    </source>
</evidence>
<dbReference type="Gene3D" id="3.40.1210.10">
    <property type="entry name" value="Survival protein SurE-like phosphatase/nucleotidase"/>
    <property type="match status" value="1"/>
</dbReference>
<dbReference type="AlphaFoldDB" id="D2R1Z5"/>
<evidence type="ECO:0000313" key="7">
    <source>
        <dbReference type="EMBL" id="ADB18606.1"/>
    </source>
</evidence>
<dbReference type="HOGENOM" id="CLU_045192_1_2_0"/>
<dbReference type="eggNOG" id="COG0496">
    <property type="taxonomic scope" value="Bacteria"/>
</dbReference>
<protein>
    <recommendedName>
        <fullName evidence="3">5'-nucleotidase</fullName>
        <ecNumber evidence="3">3.1.3.5</ecNumber>
    </recommendedName>
</protein>
<name>D2R1Z5_PIRSD</name>
<dbReference type="InterPro" id="IPR002828">
    <property type="entry name" value="SurE-like_Pase/nucleotidase"/>
</dbReference>
<dbReference type="GO" id="GO:0046872">
    <property type="term" value="F:metal ion binding"/>
    <property type="evidence" value="ECO:0007669"/>
    <property type="project" value="UniProtKB-KW"/>
</dbReference>
<dbReference type="NCBIfam" id="NF001493">
    <property type="entry name" value="PRK00346.2-3"/>
    <property type="match status" value="1"/>
</dbReference>
<reference evidence="7 8" key="1">
    <citation type="journal article" date="2009" name="Stand. Genomic Sci.">
        <title>Complete genome sequence of Pirellula staleyi type strain (ATCC 27377).</title>
        <authorList>
            <person name="Clum A."/>
            <person name="Tindall B.J."/>
            <person name="Sikorski J."/>
            <person name="Ivanova N."/>
            <person name="Mavrommatis K."/>
            <person name="Lucas S."/>
            <person name="Glavina del Rio T."/>
            <person name="Nolan M."/>
            <person name="Chen F."/>
            <person name="Tice H."/>
            <person name="Pitluck S."/>
            <person name="Cheng J.F."/>
            <person name="Chertkov O."/>
            <person name="Brettin T."/>
            <person name="Han C."/>
            <person name="Detter J.C."/>
            <person name="Kuske C."/>
            <person name="Bruce D."/>
            <person name="Goodwin L."/>
            <person name="Ovchinikova G."/>
            <person name="Pati A."/>
            <person name="Mikhailova N."/>
            <person name="Chen A."/>
            <person name="Palaniappan K."/>
            <person name="Land M."/>
            <person name="Hauser L."/>
            <person name="Chang Y.J."/>
            <person name="Jeffries C.D."/>
            <person name="Chain P."/>
            <person name="Rohde M."/>
            <person name="Goker M."/>
            <person name="Bristow J."/>
            <person name="Eisen J.A."/>
            <person name="Markowitz V."/>
            <person name="Hugenholtz P."/>
            <person name="Kyrpides N.C."/>
            <person name="Klenk H.P."/>
            <person name="Lapidus A."/>
        </authorList>
    </citation>
    <scope>NUCLEOTIDE SEQUENCE [LARGE SCALE GENOMIC DNA]</scope>
    <source>
        <strain evidence="8">ATCC 27377 / DSM 6068 / ICPB 4128</strain>
    </source>
</reference>
<dbReference type="PANTHER" id="PTHR30457:SF0">
    <property type="entry name" value="PHOSPHATASE, PUTATIVE (AFU_ORTHOLOGUE AFUA_4G01070)-RELATED"/>
    <property type="match status" value="1"/>
</dbReference>
<organism evidence="7 8">
    <name type="scientific">Pirellula staleyi (strain ATCC 27377 / DSM 6068 / ICPB 4128)</name>
    <name type="common">Pirella staleyi</name>
    <dbReference type="NCBI Taxonomy" id="530564"/>
    <lineage>
        <taxon>Bacteria</taxon>
        <taxon>Pseudomonadati</taxon>
        <taxon>Planctomycetota</taxon>
        <taxon>Planctomycetia</taxon>
        <taxon>Pirellulales</taxon>
        <taxon>Pirellulaceae</taxon>
        <taxon>Pirellula</taxon>
    </lineage>
</organism>
<dbReference type="SUPFAM" id="SSF64167">
    <property type="entry name" value="SurE-like"/>
    <property type="match status" value="1"/>
</dbReference>
<evidence type="ECO:0000256" key="5">
    <source>
        <dbReference type="ARBA" id="ARBA00022801"/>
    </source>
</evidence>
<evidence type="ECO:0000259" key="6">
    <source>
        <dbReference type="Pfam" id="PF01975"/>
    </source>
</evidence>
<dbReference type="OrthoDB" id="9780815at2"/>
<dbReference type="PANTHER" id="PTHR30457">
    <property type="entry name" value="5'-NUCLEOTIDASE SURE"/>
    <property type="match status" value="1"/>
</dbReference>
<evidence type="ECO:0000313" key="8">
    <source>
        <dbReference type="Proteomes" id="UP000001887"/>
    </source>
</evidence>
<comment type="similarity">
    <text evidence="2">Belongs to the SurE nucleotidase family.</text>
</comment>
<comment type="catalytic activity">
    <reaction evidence="1">
        <text>a ribonucleoside 5'-phosphate + H2O = a ribonucleoside + phosphate</text>
        <dbReference type="Rhea" id="RHEA:12484"/>
        <dbReference type="ChEBI" id="CHEBI:15377"/>
        <dbReference type="ChEBI" id="CHEBI:18254"/>
        <dbReference type="ChEBI" id="CHEBI:43474"/>
        <dbReference type="ChEBI" id="CHEBI:58043"/>
        <dbReference type="EC" id="3.1.3.5"/>
    </reaction>
</comment>
<dbReference type="KEGG" id="psl:Psta_3952"/>
<evidence type="ECO:0000256" key="2">
    <source>
        <dbReference type="ARBA" id="ARBA00011062"/>
    </source>
</evidence>
<evidence type="ECO:0000256" key="1">
    <source>
        <dbReference type="ARBA" id="ARBA00000815"/>
    </source>
</evidence>
<feature type="domain" description="Survival protein SurE-like phosphatase/nucleotidase" evidence="6">
    <location>
        <begin position="4"/>
        <end position="165"/>
    </location>
</feature>
<gene>
    <name evidence="7" type="ordered locus">Psta_3952</name>
</gene>
<keyword evidence="8" id="KW-1185">Reference proteome</keyword>
<evidence type="ECO:0000256" key="4">
    <source>
        <dbReference type="ARBA" id="ARBA00022723"/>
    </source>
</evidence>
<dbReference type="EC" id="3.1.3.5" evidence="3"/>
<keyword evidence="4" id="KW-0479">Metal-binding</keyword>
<dbReference type="InterPro" id="IPR036523">
    <property type="entry name" value="SurE-like_sf"/>
</dbReference>
<dbReference type="Pfam" id="PF01975">
    <property type="entry name" value="SurE"/>
    <property type="match status" value="1"/>
</dbReference>
<accession>D2R1Z5</accession>
<dbReference type="EMBL" id="CP001848">
    <property type="protein sequence ID" value="ADB18606.1"/>
    <property type="molecule type" value="Genomic_DNA"/>
</dbReference>
<keyword evidence="5" id="KW-0378">Hydrolase</keyword>
<sequence length="232" mass="25592">MHFLITNDDGIGAHGINALIEAARELGEVTVVAPDRHLSGCGHQTTTDRPLTATQVRPGEFAVDGTPADCVRVAVLKLVPKIDWVLSGINEGGNLGVDVYMSGTVAAAREAMLLGLPAIALSQYRKRGHAADWKRSTRWAIETISQLIRMQPPEHAFWNVNFPDGELLKEPDTLQCLLEPHPLPIAFDERDGSFVYRSNYHERPRADGSDVDCCFSGNIAITRVPHYRYLPK</sequence>
<dbReference type="STRING" id="530564.Psta_3952"/>
<dbReference type="GO" id="GO:0008253">
    <property type="term" value="F:5'-nucleotidase activity"/>
    <property type="evidence" value="ECO:0007669"/>
    <property type="project" value="UniProtKB-EC"/>
</dbReference>
<dbReference type="Proteomes" id="UP000001887">
    <property type="component" value="Chromosome"/>
</dbReference>
<dbReference type="NCBIfam" id="TIGR00087">
    <property type="entry name" value="surE"/>
    <property type="match status" value="1"/>
</dbReference>
<proteinExistence type="inferred from homology"/>